<dbReference type="InterPro" id="IPR000515">
    <property type="entry name" value="MetI-like"/>
</dbReference>
<evidence type="ECO:0000256" key="3">
    <source>
        <dbReference type="ARBA" id="ARBA00022475"/>
    </source>
</evidence>
<dbReference type="Proteomes" id="UP000683246">
    <property type="component" value="Chromosome"/>
</dbReference>
<dbReference type="KEGG" id="vpy:HZI73_02580"/>
<name>A0A8J8MGM6_9FIRM</name>
<dbReference type="SUPFAM" id="SSF161098">
    <property type="entry name" value="MetI-like"/>
    <property type="match status" value="2"/>
</dbReference>
<keyword evidence="10" id="KW-1185">Reference proteome</keyword>
<dbReference type="RefSeq" id="WP_212696699.1">
    <property type="nucleotide sequence ID" value="NZ_CP058649.1"/>
</dbReference>
<keyword evidence="6 7" id="KW-0472">Membrane</keyword>
<protein>
    <recommendedName>
        <fullName evidence="8">ABC transmembrane type-1 domain-containing protein</fullName>
    </recommendedName>
</protein>
<gene>
    <name evidence="9" type="ORF">HZI73_02580</name>
</gene>
<proteinExistence type="predicted"/>
<feature type="transmembrane region" description="Helical" evidence="7">
    <location>
        <begin position="516"/>
        <end position="535"/>
    </location>
</feature>
<dbReference type="GO" id="GO:0005886">
    <property type="term" value="C:plasma membrane"/>
    <property type="evidence" value="ECO:0007669"/>
    <property type="project" value="UniProtKB-SubCell"/>
</dbReference>
<feature type="transmembrane region" description="Helical" evidence="7">
    <location>
        <begin position="416"/>
        <end position="434"/>
    </location>
</feature>
<dbReference type="GO" id="GO:0055085">
    <property type="term" value="P:transmembrane transport"/>
    <property type="evidence" value="ECO:0007669"/>
    <property type="project" value="InterPro"/>
</dbReference>
<evidence type="ECO:0000256" key="6">
    <source>
        <dbReference type="ARBA" id="ARBA00023136"/>
    </source>
</evidence>
<feature type="transmembrane region" description="Helical" evidence="7">
    <location>
        <begin position="349"/>
        <end position="370"/>
    </location>
</feature>
<feature type="transmembrane region" description="Helical" evidence="7">
    <location>
        <begin position="157"/>
        <end position="181"/>
    </location>
</feature>
<accession>A0A8J8MGM6</accession>
<evidence type="ECO:0000259" key="8">
    <source>
        <dbReference type="PROSITE" id="PS50928"/>
    </source>
</evidence>
<dbReference type="EMBL" id="CP058649">
    <property type="protein sequence ID" value="QUI21234.1"/>
    <property type="molecule type" value="Genomic_DNA"/>
</dbReference>
<feature type="domain" description="ABC transmembrane type-1" evidence="8">
    <location>
        <begin position="347"/>
        <end position="535"/>
    </location>
</feature>
<keyword evidence="5 7" id="KW-1133">Transmembrane helix</keyword>
<reference evidence="9" key="1">
    <citation type="submission" date="2020-07" db="EMBL/GenBank/DDBJ databases">
        <title>Vallitalea pronyensis genome.</title>
        <authorList>
            <person name="Postec A."/>
        </authorList>
    </citation>
    <scope>NUCLEOTIDE SEQUENCE</scope>
    <source>
        <strain evidence="9">FatNI3</strain>
    </source>
</reference>
<dbReference type="AlphaFoldDB" id="A0A8J8MGM6"/>
<dbReference type="InterPro" id="IPR035906">
    <property type="entry name" value="MetI-like_sf"/>
</dbReference>
<keyword evidence="2" id="KW-0813">Transport</keyword>
<feature type="transmembrane region" description="Helical" evidence="7">
    <location>
        <begin position="382"/>
        <end position="404"/>
    </location>
</feature>
<dbReference type="Gene3D" id="1.10.3720.10">
    <property type="entry name" value="MetI-like"/>
    <property type="match status" value="2"/>
</dbReference>
<evidence type="ECO:0000256" key="7">
    <source>
        <dbReference type="SAM" id="Phobius"/>
    </source>
</evidence>
<dbReference type="PANTHER" id="PTHR43744:SF6">
    <property type="entry name" value="ABC TRANSPORTER PERMEASE PROTEIN YESQ-RELATED"/>
    <property type="match status" value="1"/>
</dbReference>
<evidence type="ECO:0000313" key="9">
    <source>
        <dbReference type="EMBL" id="QUI21234.1"/>
    </source>
</evidence>
<feature type="transmembrane region" description="Helical" evidence="7">
    <location>
        <begin position="306"/>
        <end position="329"/>
    </location>
</feature>
<comment type="subcellular location">
    <subcellularLocation>
        <location evidence="1">Cell membrane</location>
        <topology evidence="1">Multi-pass membrane protein</topology>
    </subcellularLocation>
</comment>
<keyword evidence="3" id="KW-1003">Cell membrane</keyword>
<feature type="transmembrane region" description="Helical" evidence="7">
    <location>
        <begin position="193"/>
        <end position="214"/>
    </location>
</feature>
<sequence>MLNDYQQTTKRKRNWGFCYAIAIPAILLLVFIKVVPFLKYSLLPFKEFNFMTPISDSPWVGLTYFKELFTSEHFSRMMRNTLGIKLGYILLCALISFILVLSIQHIRSKKVQDALAGLFLIPYFIPTIVLSYIMIQFFTSSLFDLSPLVQTQHYKPIVIMALVLKNCGIPVIITLGAIRAVTHPEHSIDRNTTIITAMKCIGAFSLIQVSALLMTDFELSFALLNPATYISGDTLNFFSFRKSLMELNISLGTAILHIQYIVQLVLSLLMYVLIKNFFKDVLFPNPQSTQEVEPSQDSSKGSFGSIVALLYVAFLLVMILYPLVIRPFMDSTSMDTNDVLSQWMPNYTIYLAITLVSVLLNAVLTTMLAYPLTVNYLPGRGLYKIFLLLILNINPISMGQYLYFKDLDMVNTYLPYIFTGLFSIMHIFVLKSIFNAKCQHLREEALSKGRSESYIFGKIYLPHIIKPLIGLSVLQFAMMWNSYTTSMIYINDPMKHSPAMLFKAFLNAGPNFNDPLIMRLGLILSLPPILLFIIFRRFMTSDVFVSQTRH</sequence>
<organism evidence="9 10">
    <name type="scientific">Vallitalea pronyensis</name>
    <dbReference type="NCBI Taxonomy" id="1348613"/>
    <lineage>
        <taxon>Bacteria</taxon>
        <taxon>Bacillati</taxon>
        <taxon>Bacillota</taxon>
        <taxon>Clostridia</taxon>
        <taxon>Lachnospirales</taxon>
        <taxon>Vallitaleaceae</taxon>
        <taxon>Vallitalea</taxon>
    </lineage>
</organism>
<evidence type="ECO:0000256" key="2">
    <source>
        <dbReference type="ARBA" id="ARBA00022448"/>
    </source>
</evidence>
<dbReference type="PANTHER" id="PTHR43744">
    <property type="entry name" value="ABC TRANSPORTER PERMEASE PROTEIN MG189-RELATED-RELATED"/>
    <property type="match status" value="1"/>
</dbReference>
<evidence type="ECO:0000256" key="1">
    <source>
        <dbReference type="ARBA" id="ARBA00004651"/>
    </source>
</evidence>
<dbReference type="PROSITE" id="PS50928">
    <property type="entry name" value="ABC_TM1"/>
    <property type="match status" value="1"/>
</dbReference>
<keyword evidence="4 7" id="KW-0812">Transmembrane</keyword>
<feature type="transmembrane region" description="Helical" evidence="7">
    <location>
        <begin position="249"/>
        <end position="274"/>
    </location>
</feature>
<feature type="transmembrane region" description="Helical" evidence="7">
    <location>
        <begin position="16"/>
        <end position="38"/>
    </location>
</feature>
<evidence type="ECO:0000313" key="10">
    <source>
        <dbReference type="Proteomes" id="UP000683246"/>
    </source>
</evidence>
<dbReference type="CDD" id="cd06261">
    <property type="entry name" value="TM_PBP2"/>
    <property type="match status" value="1"/>
</dbReference>
<evidence type="ECO:0000256" key="5">
    <source>
        <dbReference type="ARBA" id="ARBA00022989"/>
    </source>
</evidence>
<evidence type="ECO:0000256" key="4">
    <source>
        <dbReference type="ARBA" id="ARBA00022692"/>
    </source>
</evidence>
<feature type="transmembrane region" description="Helical" evidence="7">
    <location>
        <begin position="115"/>
        <end position="137"/>
    </location>
</feature>
<feature type="transmembrane region" description="Helical" evidence="7">
    <location>
        <begin position="82"/>
        <end position="103"/>
    </location>
</feature>